<keyword evidence="4" id="KW-0689">Ribosomal protein</keyword>
<proteinExistence type="inferred from homology"/>
<dbReference type="PROSITE" id="PS00050">
    <property type="entry name" value="RIBOSOMAL_L23"/>
    <property type="match status" value="1"/>
</dbReference>
<feature type="non-terminal residue" evidence="6">
    <location>
        <position position="1"/>
    </location>
</feature>
<dbReference type="Gene3D" id="3.30.70.330">
    <property type="match status" value="1"/>
</dbReference>
<comment type="similarity">
    <text evidence="1">Belongs to the universal ribosomal protein uL23 family.</text>
</comment>
<reference evidence="6" key="1">
    <citation type="submission" date="2018-05" db="EMBL/GenBank/DDBJ databases">
        <authorList>
            <person name="Lanie J.A."/>
            <person name="Ng W.-L."/>
            <person name="Kazmierczak K.M."/>
            <person name="Andrzejewski T.M."/>
            <person name="Davidsen T.M."/>
            <person name="Wayne K.J."/>
            <person name="Tettelin H."/>
            <person name="Glass J.I."/>
            <person name="Rusch D."/>
            <person name="Podicherti R."/>
            <person name="Tsui H.-C.T."/>
            <person name="Winkler M.E."/>
        </authorList>
    </citation>
    <scope>NUCLEOTIDE SEQUENCE</scope>
</reference>
<dbReference type="EMBL" id="UINC01137254">
    <property type="protein sequence ID" value="SVD22487.1"/>
    <property type="molecule type" value="Genomic_DNA"/>
</dbReference>
<dbReference type="FunFam" id="3.30.70.330:FF:000001">
    <property type="entry name" value="50S ribosomal protein L23"/>
    <property type="match status" value="1"/>
</dbReference>
<dbReference type="GO" id="GO:0003735">
    <property type="term" value="F:structural constituent of ribosome"/>
    <property type="evidence" value="ECO:0007669"/>
    <property type="project" value="InterPro"/>
</dbReference>
<dbReference type="GO" id="GO:1990904">
    <property type="term" value="C:ribonucleoprotein complex"/>
    <property type="evidence" value="ECO:0007669"/>
    <property type="project" value="UniProtKB-KW"/>
</dbReference>
<dbReference type="GO" id="GO:0006412">
    <property type="term" value="P:translation"/>
    <property type="evidence" value="ECO:0007669"/>
    <property type="project" value="InterPro"/>
</dbReference>
<dbReference type="InterPro" id="IPR013025">
    <property type="entry name" value="Ribosomal_uL23-like"/>
</dbReference>
<dbReference type="NCBIfam" id="NF004359">
    <property type="entry name" value="PRK05738.1-3"/>
    <property type="match status" value="1"/>
</dbReference>
<dbReference type="Pfam" id="PF00276">
    <property type="entry name" value="Ribosomal_L23"/>
    <property type="match status" value="1"/>
</dbReference>
<name>A0A382TLX0_9ZZZZ</name>
<evidence type="ECO:0000256" key="4">
    <source>
        <dbReference type="ARBA" id="ARBA00022980"/>
    </source>
</evidence>
<keyword evidence="3" id="KW-0694">RNA-binding</keyword>
<dbReference type="GO" id="GO:0005840">
    <property type="term" value="C:ribosome"/>
    <property type="evidence" value="ECO:0007669"/>
    <property type="project" value="UniProtKB-KW"/>
</dbReference>
<dbReference type="PANTHER" id="PTHR11620">
    <property type="entry name" value="60S RIBOSOMAL PROTEIN L23A"/>
    <property type="match status" value="1"/>
</dbReference>
<sequence length="95" mass="10727">VSNPRSIIQEPVITEKTTILRESNKYAFRVRSGANKIQIRQAIESIFSVKVESVRTVNVPSKPKRQGLFQGRRAGWKKAYVTLKAGDSIEIVEDI</sequence>
<dbReference type="NCBIfam" id="NF004366">
    <property type="entry name" value="PRK05738.3-2"/>
    <property type="match status" value="1"/>
</dbReference>
<organism evidence="6">
    <name type="scientific">marine metagenome</name>
    <dbReference type="NCBI Taxonomy" id="408172"/>
    <lineage>
        <taxon>unclassified sequences</taxon>
        <taxon>metagenomes</taxon>
        <taxon>ecological metagenomes</taxon>
    </lineage>
</organism>
<evidence type="ECO:0000256" key="2">
    <source>
        <dbReference type="ARBA" id="ARBA00022730"/>
    </source>
</evidence>
<evidence type="ECO:0000313" key="6">
    <source>
        <dbReference type="EMBL" id="SVD22487.1"/>
    </source>
</evidence>
<keyword evidence="5" id="KW-0687">Ribonucleoprotein</keyword>
<keyword evidence="2" id="KW-0699">rRNA-binding</keyword>
<dbReference type="GO" id="GO:0019843">
    <property type="term" value="F:rRNA binding"/>
    <property type="evidence" value="ECO:0007669"/>
    <property type="project" value="UniProtKB-KW"/>
</dbReference>
<dbReference type="InterPro" id="IPR001014">
    <property type="entry name" value="Ribosomal_uL23_CS"/>
</dbReference>
<dbReference type="SUPFAM" id="SSF54189">
    <property type="entry name" value="Ribosomal proteins S24e, L23 and L15e"/>
    <property type="match status" value="1"/>
</dbReference>
<dbReference type="InterPro" id="IPR012678">
    <property type="entry name" value="Ribosomal_uL23/eL15/eS24_sf"/>
</dbReference>
<gene>
    <name evidence="6" type="ORF">METZ01_LOCUS375341</name>
</gene>
<dbReference type="HAMAP" id="MF_01369_B">
    <property type="entry name" value="Ribosomal_uL23_B"/>
    <property type="match status" value="1"/>
</dbReference>
<accession>A0A382TLX0</accession>
<dbReference type="NCBIfam" id="NF004363">
    <property type="entry name" value="PRK05738.2-4"/>
    <property type="match status" value="1"/>
</dbReference>
<evidence type="ECO:0000256" key="1">
    <source>
        <dbReference type="ARBA" id="ARBA00006700"/>
    </source>
</evidence>
<protein>
    <recommendedName>
        <fullName evidence="7">50S ribosomal protein L23</fullName>
    </recommendedName>
</protein>
<dbReference type="AlphaFoldDB" id="A0A382TLX0"/>
<evidence type="ECO:0000256" key="5">
    <source>
        <dbReference type="ARBA" id="ARBA00023274"/>
    </source>
</evidence>
<dbReference type="InterPro" id="IPR012677">
    <property type="entry name" value="Nucleotide-bd_a/b_plait_sf"/>
</dbReference>
<evidence type="ECO:0000256" key="3">
    <source>
        <dbReference type="ARBA" id="ARBA00022884"/>
    </source>
</evidence>
<evidence type="ECO:0008006" key="7">
    <source>
        <dbReference type="Google" id="ProtNLM"/>
    </source>
</evidence>